<sequence length="693" mass="76925">MFSADLSWMDDTVEKVGQRKGRKHRAREKSVSSSLSKSSDDTQKGQLPTLVRPSFASVKGSLRKPPGTSSSISSTERRKRTPLPTPPPEALKDPLQQPNWTLTAKLPSKLPSGGPLESPPPFTEKEVVPSPNIRPTGRILYSRQTNLTREAAPGVMDDAAHRAWSVSNPSEADRICHSYERVQLEILALRSKPDVLVKETHLHLVPELADYTPTPSELEAQENQIAALTPPEKNPRRYGDLNAGFGKDGFLLPPTPTAEPVLELPSLFSALSVRGSDNFGPPPPRKDISRSTTPINHLSHWQVPGSWDLASGTKSPSTTKRTASVSRETSNTSTGEDRRQNDTSHFQRFVRRMEGAGPRIILERLKEEWDDPADFAMSQELHLEKHLWALTALHIKALERFVRPSDAPAPSAPLPPLCLNRRRKILELDGNLGEVYQLSAIYPHSKIAHLTSTPPNLSSSIPLPSQAIHHALRASSQGSSSTISSGAGLLPLPYASSSMHHVRSSRIASLLPASQLPQLLSECHRVLKPGGVLELRLMDAIPERGSMGPRLATWLEERLLLGLEREFRCQRPIMMVPRWAAEAGFQPLPFRNEFEAQDRTSPRSSLDKMGVARSLRLPAATPEREQGSRDVVAQVGVLVGRALWKDAWGSFVHEDDEENWWWDNPDVIDECREWKTVWDVGTLYVVKEEEEGA</sequence>
<dbReference type="Proteomes" id="UP000433883">
    <property type="component" value="Unassembled WGS sequence"/>
</dbReference>
<dbReference type="SUPFAM" id="SSF53335">
    <property type="entry name" value="S-adenosyl-L-methionine-dependent methyltransferases"/>
    <property type="match status" value="1"/>
</dbReference>
<evidence type="ECO:0008006" key="4">
    <source>
        <dbReference type="Google" id="ProtNLM"/>
    </source>
</evidence>
<accession>A0A8H3YU84</accession>
<feature type="compositionally biased region" description="Basic residues" evidence="1">
    <location>
        <begin position="18"/>
        <end position="27"/>
    </location>
</feature>
<evidence type="ECO:0000313" key="3">
    <source>
        <dbReference type="Proteomes" id="UP000433883"/>
    </source>
</evidence>
<dbReference type="AlphaFoldDB" id="A0A8H3YU84"/>
<feature type="region of interest" description="Disordered" evidence="1">
    <location>
        <begin position="303"/>
        <end position="345"/>
    </location>
</feature>
<evidence type="ECO:0000256" key="1">
    <source>
        <dbReference type="SAM" id="MobiDB-lite"/>
    </source>
</evidence>
<feature type="compositionally biased region" description="Low complexity" evidence="1">
    <location>
        <begin position="105"/>
        <end position="116"/>
    </location>
</feature>
<name>A0A8H3YU84_VENIN</name>
<reference evidence="2 3" key="1">
    <citation type="submission" date="2019-11" db="EMBL/GenBank/DDBJ databases">
        <title>Venturia inaequalis Genome Resource.</title>
        <authorList>
            <person name="Lichtner F.J."/>
        </authorList>
    </citation>
    <scope>NUCLEOTIDE SEQUENCE [LARGE SCALE GENOMIC DNA]</scope>
    <source>
        <strain evidence="2">Bline_iso_100314</strain>
    </source>
</reference>
<feature type="region of interest" description="Disordered" evidence="1">
    <location>
        <begin position="1"/>
        <end position="135"/>
    </location>
</feature>
<dbReference type="InterPro" id="IPR029063">
    <property type="entry name" value="SAM-dependent_MTases_sf"/>
</dbReference>
<gene>
    <name evidence="2" type="ORF">BLS_005396</name>
</gene>
<organism evidence="2 3">
    <name type="scientific">Venturia inaequalis</name>
    <name type="common">Apple scab fungus</name>
    <dbReference type="NCBI Taxonomy" id="5025"/>
    <lineage>
        <taxon>Eukaryota</taxon>
        <taxon>Fungi</taxon>
        <taxon>Dikarya</taxon>
        <taxon>Ascomycota</taxon>
        <taxon>Pezizomycotina</taxon>
        <taxon>Dothideomycetes</taxon>
        <taxon>Pleosporomycetidae</taxon>
        <taxon>Venturiales</taxon>
        <taxon>Venturiaceae</taxon>
        <taxon>Venturia</taxon>
    </lineage>
</organism>
<proteinExistence type="predicted"/>
<evidence type="ECO:0000313" key="2">
    <source>
        <dbReference type="EMBL" id="KAE9969371.1"/>
    </source>
</evidence>
<dbReference type="Gene3D" id="3.40.50.150">
    <property type="entry name" value="Vaccinia Virus protein VP39"/>
    <property type="match status" value="1"/>
</dbReference>
<comment type="caution">
    <text evidence="2">The sequence shown here is derived from an EMBL/GenBank/DDBJ whole genome shotgun (WGS) entry which is preliminary data.</text>
</comment>
<dbReference type="EMBL" id="WNWQ01000371">
    <property type="protein sequence ID" value="KAE9969371.1"/>
    <property type="molecule type" value="Genomic_DNA"/>
</dbReference>
<protein>
    <recommendedName>
        <fullName evidence="4">Methyltransferase type 11 domain-containing protein</fullName>
    </recommendedName>
</protein>
<feature type="compositionally biased region" description="Polar residues" evidence="1">
    <location>
        <begin position="312"/>
        <end position="334"/>
    </location>
</feature>